<evidence type="ECO:0000313" key="3">
    <source>
        <dbReference type="Proteomes" id="UP000198372"/>
    </source>
</evidence>
<dbReference type="STRING" id="269621.A0A238F0T4"/>
<reference evidence="3" key="1">
    <citation type="submission" date="2016-09" db="EMBL/GenBank/DDBJ databases">
        <authorList>
            <person name="Jeantristanb JTB J.-T."/>
            <person name="Ricardo R."/>
        </authorList>
    </citation>
    <scope>NUCLEOTIDE SEQUENCE [LARGE SCALE GENOMIC DNA]</scope>
</reference>
<proteinExistence type="predicted"/>
<evidence type="ECO:0000313" key="2">
    <source>
        <dbReference type="EMBL" id="SCV67762.1"/>
    </source>
</evidence>
<feature type="compositionally biased region" description="Low complexity" evidence="1">
    <location>
        <begin position="366"/>
        <end position="377"/>
    </location>
</feature>
<dbReference type="OrthoDB" id="2555515at2759"/>
<dbReference type="EMBL" id="FMSP01000002">
    <property type="protein sequence ID" value="SCV67762.1"/>
    <property type="molecule type" value="Genomic_DNA"/>
</dbReference>
<feature type="compositionally biased region" description="Basic and acidic residues" evidence="1">
    <location>
        <begin position="473"/>
        <end position="485"/>
    </location>
</feature>
<feature type="compositionally biased region" description="Polar residues" evidence="1">
    <location>
        <begin position="346"/>
        <end position="357"/>
    </location>
</feature>
<feature type="compositionally biased region" description="Low complexity" evidence="1">
    <location>
        <begin position="459"/>
        <end position="471"/>
    </location>
</feature>
<protein>
    <submittedName>
        <fullName evidence="2">BQ2448_5373 protein</fullName>
    </submittedName>
</protein>
<sequence>MDETVARPVSPAQDPAASKVEDATTTTTSSSGSVVNLPLSDKALGKRKDPDQDHAHVESNASTRLSSPHLLATREKRVTRSSLGGYCASNGIHSADGLQSGAMSRQGSEAGAAEALNRPHLPLATRILLTSTMPSDVVHYPPLKTDLGWSFGEEPCPIPPIVPLPDSISSYRLLDRAGDTSLGRSRHATGSEVGRDFTYPFLITQDTQLTQAYALQINTSDAHYQRLHRFPEVLEKRSARVERDRLIHERSKLILELEELKGRGWVYIGAQGGKGEEERRKKIKEGELRLARYDALLPNQPRKSNVLVHQDPASTTHAKGTATATPTETSHDKPSSSTSRPKPSTLVSASGVGSTTIKLKFGGGNVTSSTTNTTSNGHSRPRKITRSERTTDDEDSVSESRPLPKANGNGGGGGDGTTVYKKRDRAAEHARALERQRLGLPIKGKMSDLIEARQAQAGTPVRTTSSSSSTPRSHHDIAPTTKRPDPVSTSSPLRPPAARPLPKRIRLKDSFFTSTALRDAYILQMHQPSSYDPSVPGGGGGAARRSSSRMSYAFGQRFPEAVVTRQIEFELHGSGLEEMVLEREGEAGKGKVVFEGRIVPRAAIEVLSRGPINDIFIVHKEAKSDDIDAAMAEAAVGDTSAAASTMTDSRDVEMQDRQPSPAQPSGFAAAPAPDRENEIVEEST</sequence>
<feature type="region of interest" description="Disordered" evidence="1">
    <location>
        <begin position="1"/>
        <end position="72"/>
    </location>
</feature>
<feature type="compositionally biased region" description="Basic and acidic residues" evidence="1">
    <location>
        <begin position="43"/>
        <end position="57"/>
    </location>
</feature>
<feature type="region of interest" description="Disordered" evidence="1">
    <location>
        <begin position="311"/>
        <end position="419"/>
    </location>
</feature>
<feature type="compositionally biased region" description="Polar residues" evidence="1">
    <location>
        <begin position="312"/>
        <end position="328"/>
    </location>
</feature>
<dbReference type="AlphaFoldDB" id="A0A238F0T4"/>
<keyword evidence="3" id="KW-1185">Reference proteome</keyword>
<feature type="compositionally biased region" description="Low complexity" evidence="1">
    <location>
        <begin position="335"/>
        <end position="345"/>
    </location>
</feature>
<organism evidence="2 3">
    <name type="scientific">Microbotryum intermedium</name>
    <dbReference type="NCBI Taxonomy" id="269621"/>
    <lineage>
        <taxon>Eukaryota</taxon>
        <taxon>Fungi</taxon>
        <taxon>Dikarya</taxon>
        <taxon>Basidiomycota</taxon>
        <taxon>Pucciniomycotina</taxon>
        <taxon>Microbotryomycetes</taxon>
        <taxon>Microbotryales</taxon>
        <taxon>Microbotryaceae</taxon>
        <taxon>Microbotryum</taxon>
    </lineage>
</organism>
<feature type="region of interest" description="Disordered" evidence="1">
    <location>
        <begin position="454"/>
        <end position="504"/>
    </location>
</feature>
<name>A0A238F0T4_9BASI</name>
<feature type="region of interest" description="Disordered" evidence="1">
    <location>
        <begin position="636"/>
        <end position="684"/>
    </location>
</feature>
<dbReference type="Proteomes" id="UP000198372">
    <property type="component" value="Unassembled WGS sequence"/>
</dbReference>
<accession>A0A238F0T4</accession>
<gene>
    <name evidence="2" type="ORF">BQ2448_5373</name>
</gene>
<evidence type="ECO:0000256" key="1">
    <source>
        <dbReference type="SAM" id="MobiDB-lite"/>
    </source>
</evidence>